<name>X7ZX29_MYCXE</name>
<accession>X7ZX29</accession>
<comment type="caution">
    <text evidence="2">The sequence shown here is derived from an EMBL/GenBank/DDBJ whole genome shotgun (WGS) entry which is preliminary data.</text>
</comment>
<proteinExistence type="predicted"/>
<evidence type="ECO:0000313" key="2">
    <source>
        <dbReference type="EMBL" id="EUA23195.1"/>
    </source>
</evidence>
<sequence>MASACHGKRGDGATRPVVTLATRLACNRGAAQGLTQRRRQGPESQVLSPGVIPGRPAVGHKPFKSKAQQRLFFANPRLRRWALGKAHATGEHHELGKCKQAAYARLPARKGSTYKRVPLRRKPRRKRAR</sequence>
<dbReference type="EMBL" id="JAOB01000069">
    <property type="protein sequence ID" value="EUA23195.1"/>
    <property type="molecule type" value="Genomic_DNA"/>
</dbReference>
<gene>
    <name evidence="2" type="ORF">I553_5246</name>
</gene>
<evidence type="ECO:0000256" key="1">
    <source>
        <dbReference type="SAM" id="MobiDB-lite"/>
    </source>
</evidence>
<feature type="region of interest" description="Disordered" evidence="1">
    <location>
        <begin position="31"/>
        <end position="64"/>
    </location>
</feature>
<protein>
    <submittedName>
        <fullName evidence="2">Uncharacterized protein</fullName>
    </submittedName>
</protein>
<feature type="compositionally biased region" description="Basic residues" evidence="1">
    <location>
        <begin position="117"/>
        <end position="129"/>
    </location>
</feature>
<reference evidence="2" key="1">
    <citation type="submission" date="2014-01" db="EMBL/GenBank/DDBJ databases">
        <authorList>
            <person name="Brown-Elliot B."/>
            <person name="Wallace R."/>
            <person name="Lenaerts A."/>
            <person name="Ordway D."/>
            <person name="DeGroote M.A."/>
            <person name="Parker T."/>
            <person name="Sizemore C."/>
            <person name="Tallon L.J."/>
            <person name="Sadzewicz L.K."/>
            <person name="Sengamalay N."/>
            <person name="Fraser C.M."/>
            <person name="Hine E."/>
            <person name="Shefchek K.A."/>
            <person name="Das S.P."/>
            <person name="Tettelin H."/>
        </authorList>
    </citation>
    <scope>NUCLEOTIDE SEQUENCE [LARGE SCALE GENOMIC DNA]</scope>
    <source>
        <strain evidence="2">4042</strain>
    </source>
</reference>
<dbReference type="PATRIC" id="fig|1299334.3.peg.7201"/>
<organism evidence="2">
    <name type="scientific">Mycobacterium xenopi 4042</name>
    <dbReference type="NCBI Taxonomy" id="1299334"/>
    <lineage>
        <taxon>Bacteria</taxon>
        <taxon>Bacillati</taxon>
        <taxon>Actinomycetota</taxon>
        <taxon>Actinomycetes</taxon>
        <taxon>Mycobacteriales</taxon>
        <taxon>Mycobacteriaceae</taxon>
        <taxon>Mycobacterium</taxon>
    </lineage>
</organism>
<feature type="region of interest" description="Disordered" evidence="1">
    <location>
        <begin position="107"/>
        <end position="129"/>
    </location>
</feature>
<dbReference type="AlphaFoldDB" id="X7ZX29"/>